<keyword evidence="2" id="KW-0238">DNA-binding</keyword>
<keyword evidence="8" id="KW-1185">Reference proteome</keyword>
<dbReference type="STRING" id="550540.Fbal_2768"/>
<accession>E1SRP9</accession>
<proteinExistence type="predicted"/>
<dbReference type="GO" id="GO:0000156">
    <property type="term" value="F:phosphorelay response regulator activity"/>
    <property type="evidence" value="ECO:0007669"/>
    <property type="project" value="TreeGrafter"/>
</dbReference>
<evidence type="ECO:0000259" key="6">
    <source>
        <dbReference type="PROSITE" id="PS50930"/>
    </source>
</evidence>
<dbReference type="FunFam" id="3.40.50.2300:FF:000051">
    <property type="entry name" value="Two-component response regulator yehT"/>
    <property type="match status" value="1"/>
</dbReference>
<evidence type="ECO:0000256" key="3">
    <source>
        <dbReference type="PROSITE-ProRule" id="PRU00169"/>
    </source>
</evidence>
<keyword evidence="3" id="KW-0597">Phosphoprotein</keyword>
<dbReference type="SMART" id="SM00850">
    <property type="entry name" value="LytTR"/>
    <property type="match status" value="1"/>
</dbReference>
<feature type="domain" description="HTH LytTR-type" evidence="6">
    <location>
        <begin position="136"/>
        <end position="237"/>
    </location>
</feature>
<dbReference type="GO" id="GO:0000976">
    <property type="term" value="F:transcription cis-regulatory region binding"/>
    <property type="evidence" value="ECO:0007669"/>
    <property type="project" value="TreeGrafter"/>
</dbReference>
<dbReference type="EMBL" id="CP002209">
    <property type="protein sequence ID" value="ADN76970.1"/>
    <property type="molecule type" value="Genomic_DNA"/>
</dbReference>
<organism evidence="7 8">
    <name type="scientific">Ferrimonas balearica (strain DSM 9799 / CCM 4581 / KCTC 23876 / PAT)</name>
    <dbReference type="NCBI Taxonomy" id="550540"/>
    <lineage>
        <taxon>Bacteria</taxon>
        <taxon>Pseudomonadati</taxon>
        <taxon>Pseudomonadota</taxon>
        <taxon>Gammaproteobacteria</taxon>
        <taxon>Alteromonadales</taxon>
        <taxon>Ferrimonadaceae</taxon>
        <taxon>Ferrimonas</taxon>
    </lineage>
</organism>
<feature type="domain" description="Phytochrome chromophore attachment site" evidence="4">
    <location>
        <begin position="94"/>
        <end position="203"/>
    </location>
</feature>
<dbReference type="KEGG" id="fbl:Fbal_2768"/>
<dbReference type="PROSITE" id="PS50110">
    <property type="entry name" value="RESPONSE_REGULATORY"/>
    <property type="match status" value="1"/>
</dbReference>
<dbReference type="InterPro" id="IPR011006">
    <property type="entry name" value="CheY-like_superfamily"/>
</dbReference>
<dbReference type="GO" id="GO:0032993">
    <property type="term" value="C:protein-DNA complex"/>
    <property type="evidence" value="ECO:0007669"/>
    <property type="project" value="TreeGrafter"/>
</dbReference>
<sequence>MIRTLLIDDEPLAREELAILLEHHDDIEIVGEANNAIEGMAQINQLKPDLVFLDIQMPKITGMEMLAMLDPGTMPRVVFVTAYDQHAVAAFEKNAFDYLLKPVVESRLATTLERVRAAQSPQQPLAEVLGETIRHLPCYQRNTLKVVRMEQVEYVFSDLSGVHVATAADTSHTQLTLKVLEERSPLIRCHRQYLVNPEAIAAIRLQEGGYGEIETHSGQKLPVSRRYMKGLKQTFGFQ</sequence>
<feature type="modified residue" description="4-aspartylphosphate" evidence="3">
    <location>
        <position position="54"/>
    </location>
</feature>
<dbReference type="SMART" id="SM00448">
    <property type="entry name" value="REC"/>
    <property type="match status" value="1"/>
</dbReference>
<evidence type="ECO:0000256" key="2">
    <source>
        <dbReference type="ARBA" id="ARBA00023125"/>
    </source>
</evidence>
<dbReference type="AlphaFoldDB" id="E1SRP9"/>
<keyword evidence="1" id="KW-0902">Two-component regulatory system</keyword>
<feature type="domain" description="Response regulatory" evidence="5">
    <location>
        <begin position="3"/>
        <end position="116"/>
    </location>
</feature>
<dbReference type="Proteomes" id="UP000006683">
    <property type="component" value="Chromosome"/>
</dbReference>
<dbReference type="GeneID" id="67182992"/>
<dbReference type="PROSITE" id="PS50046">
    <property type="entry name" value="PHYTOCHROME_2"/>
    <property type="match status" value="1"/>
</dbReference>
<reference evidence="7 8" key="1">
    <citation type="journal article" date="2010" name="Stand. Genomic Sci.">
        <title>Complete genome sequence of Ferrimonas balearica type strain (PAT).</title>
        <authorList>
            <person name="Nolan M."/>
            <person name="Sikorski J."/>
            <person name="Davenport K."/>
            <person name="Lucas S."/>
            <person name="Glavina Del Rio T."/>
            <person name="Tice H."/>
            <person name="Cheng J."/>
            <person name="Goodwin L."/>
            <person name="Pitluck S."/>
            <person name="Liolios K."/>
            <person name="Ivanova N."/>
            <person name="Mavromatis K."/>
            <person name="Ovchinnikova G."/>
            <person name="Pati A."/>
            <person name="Chen A."/>
            <person name="Palaniappan K."/>
            <person name="Land M."/>
            <person name="Hauser L."/>
            <person name="Chang Y."/>
            <person name="Jeffries C."/>
            <person name="Tapia R."/>
            <person name="Brettin T."/>
            <person name="Detter J."/>
            <person name="Han C."/>
            <person name="Yasawong M."/>
            <person name="Rohde M."/>
            <person name="Tindall B."/>
            <person name="Goker M."/>
            <person name="Woyke T."/>
            <person name="Bristow J."/>
            <person name="Eisen J."/>
            <person name="Markowitz V."/>
            <person name="Hugenholtz P."/>
            <person name="Kyrpides N."/>
            <person name="Klenk H."/>
            <person name="Lapidus A."/>
        </authorList>
    </citation>
    <scope>NUCLEOTIDE SEQUENCE [LARGE SCALE GENOMIC DNA]</scope>
    <source>
        <strain evidence="8">DSM 9799 / CCM 4581 / KCTC 23876 / PAT</strain>
    </source>
</reference>
<dbReference type="GO" id="GO:0005829">
    <property type="term" value="C:cytosol"/>
    <property type="evidence" value="ECO:0007669"/>
    <property type="project" value="TreeGrafter"/>
</dbReference>
<dbReference type="InterPro" id="IPR007492">
    <property type="entry name" value="LytTR_DNA-bd_dom"/>
</dbReference>
<dbReference type="Gene3D" id="3.40.50.2300">
    <property type="match status" value="1"/>
</dbReference>
<dbReference type="InterPro" id="IPR016132">
    <property type="entry name" value="Phyto_chromo_attachment"/>
</dbReference>
<evidence type="ECO:0000313" key="7">
    <source>
        <dbReference type="EMBL" id="ADN76970.1"/>
    </source>
</evidence>
<dbReference type="PANTHER" id="PTHR48111:SF3">
    <property type="entry name" value="TRANSCRIPTIONAL REGULATORY PROTEIN BTSR"/>
    <property type="match status" value="1"/>
</dbReference>
<evidence type="ECO:0000313" key="8">
    <source>
        <dbReference type="Proteomes" id="UP000006683"/>
    </source>
</evidence>
<evidence type="ECO:0000256" key="1">
    <source>
        <dbReference type="ARBA" id="ARBA00023012"/>
    </source>
</evidence>
<dbReference type="Gene3D" id="2.40.50.1020">
    <property type="entry name" value="LytTr DNA-binding domain"/>
    <property type="match status" value="1"/>
</dbReference>
<name>E1SRP9_FERBD</name>
<dbReference type="InterPro" id="IPR039420">
    <property type="entry name" value="WalR-like"/>
</dbReference>
<dbReference type="CDD" id="cd17532">
    <property type="entry name" value="REC_LytTR_AlgR-like"/>
    <property type="match status" value="1"/>
</dbReference>
<dbReference type="HOGENOM" id="CLU_000445_14_1_6"/>
<dbReference type="Pfam" id="PF04397">
    <property type="entry name" value="LytTR"/>
    <property type="match status" value="1"/>
</dbReference>
<dbReference type="eggNOG" id="COG3279">
    <property type="taxonomic scope" value="Bacteria"/>
</dbReference>
<evidence type="ECO:0000259" key="4">
    <source>
        <dbReference type="PROSITE" id="PS50046"/>
    </source>
</evidence>
<dbReference type="RefSeq" id="WP_013346276.1">
    <property type="nucleotide sequence ID" value="NC_014541.1"/>
</dbReference>
<dbReference type="PANTHER" id="PTHR48111">
    <property type="entry name" value="REGULATOR OF RPOS"/>
    <property type="match status" value="1"/>
</dbReference>
<dbReference type="GO" id="GO:0006355">
    <property type="term" value="P:regulation of DNA-templated transcription"/>
    <property type="evidence" value="ECO:0007669"/>
    <property type="project" value="TreeGrafter"/>
</dbReference>
<dbReference type="OrthoDB" id="236568at2"/>
<protein>
    <submittedName>
        <fullName evidence="7">Two component transcriptional regulator, LytTR family</fullName>
    </submittedName>
</protein>
<dbReference type="SUPFAM" id="SSF52172">
    <property type="entry name" value="CheY-like"/>
    <property type="match status" value="1"/>
</dbReference>
<dbReference type="InterPro" id="IPR001789">
    <property type="entry name" value="Sig_transdc_resp-reg_receiver"/>
</dbReference>
<evidence type="ECO:0000259" key="5">
    <source>
        <dbReference type="PROSITE" id="PS50110"/>
    </source>
</evidence>
<dbReference type="NCBIfam" id="NF008677">
    <property type="entry name" value="PRK11697.1"/>
    <property type="match status" value="1"/>
</dbReference>
<dbReference type="Pfam" id="PF00072">
    <property type="entry name" value="Response_reg"/>
    <property type="match status" value="1"/>
</dbReference>
<dbReference type="PROSITE" id="PS50930">
    <property type="entry name" value="HTH_LYTTR"/>
    <property type="match status" value="1"/>
</dbReference>
<gene>
    <name evidence="7" type="ordered locus">Fbal_2768</name>
</gene>